<dbReference type="EMBL" id="JAIWYP010000107">
    <property type="protein sequence ID" value="KAH3689607.1"/>
    <property type="molecule type" value="Genomic_DNA"/>
</dbReference>
<dbReference type="CDD" id="cd00051">
    <property type="entry name" value="EFh"/>
    <property type="match status" value="1"/>
</dbReference>
<protein>
    <recommendedName>
        <fullName evidence="4">EF-hand domain-containing protein</fullName>
    </recommendedName>
</protein>
<dbReference type="AlphaFoldDB" id="A0A9D3XZI1"/>
<comment type="caution">
    <text evidence="5">The sequence shown here is derived from an EMBL/GenBank/DDBJ whole genome shotgun (WGS) entry which is preliminary data.</text>
</comment>
<reference evidence="5" key="2">
    <citation type="submission" date="2020-11" db="EMBL/GenBank/DDBJ databases">
        <authorList>
            <person name="McCartney M.A."/>
            <person name="Auch B."/>
            <person name="Kono T."/>
            <person name="Mallez S."/>
            <person name="Becker A."/>
            <person name="Gohl D.M."/>
            <person name="Silverstein K.A.T."/>
            <person name="Koren S."/>
            <person name="Bechman K.B."/>
            <person name="Herman A."/>
            <person name="Abrahante J.E."/>
            <person name="Garbe J."/>
        </authorList>
    </citation>
    <scope>NUCLEOTIDE SEQUENCE</scope>
    <source>
        <strain evidence="5">Duluth1</strain>
        <tissue evidence="5">Whole animal</tissue>
    </source>
</reference>
<feature type="transmembrane region" description="Helical" evidence="2">
    <location>
        <begin position="41"/>
        <end position="62"/>
    </location>
</feature>
<gene>
    <name evidence="5" type="ORF">DPMN_190694</name>
</gene>
<keyword evidence="6" id="KW-1185">Reference proteome</keyword>
<evidence type="ECO:0000313" key="5">
    <source>
        <dbReference type="EMBL" id="KAH3689607.1"/>
    </source>
</evidence>
<feature type="signal peptide" evidence="3">
    <location>
        <begin position="1"/>
        <end position="16"/>
    </location>
</feature>
<keyword evidence="3" id="KW-0732">Signal</keyword>
<evidence type="ECO:0000313" key="6">
    <source>
        <dbReference type="Proteomes" id="UP000828390"/>
    </source>
</evidence>
<dbReference type="Proteomes" id="UP000828390">
    <property type="component" value="Unassembled WGS sequence"/>
</dbReference>
<dbReference type="PROSITE" id="PS50222">
    <property type="entry name" value="EF_HAND_2"/>
    <property type="match status" value="1"/>
</dbReference>
<sequence length="149" mass="16675">MLYVLILAFVLTRVSCGERNALGLSARTNEDSIPLEPSRRVVVTVLFGVISTGAISGLMTMLGKEAGWWKRRSTDEEPVRFKVKLYVNPCTFMIYDANEDDMITRDELEAIFGDEETTGELAKALDKNADGQVDEQEFTEAMHKFVEGC</sequence>
<dbReference type="GO" id="GO:0005509">
    <property type="term" value="F:calcium ion binding"/>
    <property type="evidence" value="ECO:0007669"/>
    <property type="project" value="InterPro"/>
</dbReference>
<feature type="domain" description="EF-hand" evidence="4">
    <location>
        <begin position="113"/>
        <end position="148"/>
    </location>
</feature>
<dbReference type="SUPFAM" id="SSF47473">
    <property type="entry name" value="EF-hand"/>
    <property type="match status" value="1"/>
</dbReference>
<reference evidence="5" key="1">
    <citation type="journal article" date="2019" name="bioRxiv">
        <title>The Genome of the Zebra Mussel, Dreissena polymorpha: A Resource for Invasive Species Research.</title>
        <authorList>
            <person name="McCartney M.A."/>
            <person name="Auch B."/>
            <person name="Kono T."/>
            <person name="Mallez S."/>
            <person name="Zhang Y."/>
            <person name="Obille A."/>
            <person name="Becker A."/>
            <person name="Abrahante J.E."/>
            <person name="Garbe J."/>
            <person name="Badalamenti J.P."/>
            <person name="Herman A."/>
            <person name="Mangelson H."/>
            <person name="Liachko I."/>
            <person name="Sullivan S."/>
            <person name="Sone E.D."/>
            <person name="Koren S."/>
            <person name="Silverstein K.A.T."/>
            <person name="Beckman K.B."/>
            <person name="Gohl D.M."/>
        </authorList>
    </citation>
    <scope>NUCLEOTIDE SEQUENCE</scope>
    <source>
        <strain evidence="5">Duluth1</strain>
        <tissue evidence="5">Whole animal</tissue>
    </source>
</reference>
<evidence type="ECO:0000259" key="4">
    <source>
        <dbReference type="PROSITE" id="PS50222"/>
    </source>
</evidence>
<keyword evidence="2" id="KW-0812">Transmembrane</keyword>
<organism evidence="5 6">
    <name type="scientific">Dreissena polymorpha</name>
    <name type="common">Zebra mussel</name>
    <name type="synonym">Mytilus polymorpha</name>
    <dbReference type="NCBI Taxonomy" id="45954"/>
    <lineage>
        <taxon>Eukaryota</taxon>
        <taxon>Metazoa</taxon>
        <taxon>Spiralia</taxon>
        <taxon>Lophotrochozoa</taxon>
        <taxon>Mollusca</taxon>
        <taxon>Bivalvia</taxon>
        <taxon>Autobranchia</taxon>
        <taxon>Heteroconchia</taxon>
        <taxon>Euheterodonta</taxon>
        <taxon>Imparidentia</taxon>
        <taxon>Neoheterodontei</taxon>
        <taxon>Myida</taxon>
        <taxon>Dreissenoidea</taxon>
        <taxon>Dreissenidae</taxon>
        <taxon>Dreissena</taxon>
    </lineage>
</organism>
<proteinExistence type="predicted"/>
<dbReference type="InterPro" id="IPR002048">
    <property type="entry name" value="EF_hand_dom"/>
</dbReference>
<feature type="chain" id="PRO_5039719916" description="EF-hand domain-containing protein" evidence="3">
    <location>
        <begin position="17"/>
        <end position="149"/>
    </location>
</feature>
<evidence type="ECO:0000256" key="1">
    <source>
        <dbReference type="ARBA" id="ARBA00022837"/>
    </source>
</evidence>
<evidence type="ECO:0000256" key="3">
    <source>
        <dbReference type="SAM" id="SignalP"/>
    </source>
</evidence>
<dbReference type="InterPro" id="IPR018247">
    <property type="entry name" value="EF_Hand_1_Ca_BS"/>
</dbReference>
<keyword evidence="2" id="KW-0472">Membrane</keyword>
<keyword evidence="2" id="KW-1133">Transmembrane helix</keyword>
<dbReference type="InterPro" id="IPR011992">
    <property type="entry name" value="EF-hand-dom_pair"/>
</dbReference>
<dbReference type="PROSITE" id="PS00018">
    <property type="entry name" value="EF_HAND_1"/>
    <property type="match status" value="1"/>
</dbReference>
<name>A0A9D3XZI1_DREPO</name>
<accession>A0A9D3XZI1</accession>
<dbReference type="Gene3D" id="1.10.238.10">
    <property type="entry name" value="EF-hand"/>
    <property type="match status" value="1"/>
</dbReference>
<dbReference type="Pfam" id="PF13499">
    <property type="entry name" value="EF-hand_7"/>
    <property type="match status" value="1"/>
</dbReference>
<keyword evidence="1" id="KW-0106">Calcium</keyword>
<dbReference type="OrthoDB" id="6137504at2759"/>
<evidence type="ECO:0000256" key="2">
    <source>
        <dbReference type="SAM" id="Phobius"/>
    </source>
</evidence>